<dbReference type="CDD" id="cd05703">
    <property type="entry name" value="S1_Rrp5_repeat_hs12_sc9"/>
    <property type="match status" value="1"/>
</dbReference>
<dbReference type="SUPFAM" id="SSF48452">
    <property type="entry name" value="TPR-like"/>
    <property type="match status" value="2"/>
</dbReference>
<dbReference type="Gene3D" id="1.25.40.10">
    <property type="entry name" value="Tetratricopeptide repeat domain"/>
    <property type="match status" value="3"/>
</dbReference>
<evidence type="ECO:0000256" key="8">
    <source>
        <dbReference type="ARBA" id="ARBA00073619"/>
    </source>
</evidence>
<keyword evidence="5" id="KW-0677">Repeat</keyword>
<evidence type="ECO:0000259" key="11">
    <source>
        <dbReference type="PROSITE" id="PS50126"/>
    </source>
</evidence>
<dbReference type="Pfam" id="PF23231">
    <property type="entry name" value="HAT_Syf1_CNRKL1_C"/>
    <property type="match status" value="1"/>
</dbReference>
<dbReference type="SMART" id="SM00386">
    <property type="entry name" value="HAT"/>
    <property type="match status" value="5"/>
</dbReference>
<dbReference type="PROSITE" id="PS50126">
    <property type="entry name" value="S1"/>
    <property type="match status" value="11"/>
</dbReference>
<feature type="compositionally biased region" description="Basic and acidic residues" evidence="10">
    <location>
        <begin position="117"/>
        <end position="128"/>
    </location>
</feature>
<dbReference type="GO" id="GO:0006364">
    <property type="term" value="P:rRNA processing"/>
    <property type="evidence" value="ECO:0007669"/>
    <property type="project" value="UniProtKB-KW"/>
</dbReference>
<dbReference type="InterPro" id="IPR045209">
    <property type="entry name" value="Rrp5"/>
</dbReference>
<dbReference type="Pfam" id="PF00575">
    <property type="entry name" value="S1"/>
    <property type="match status" value="2"/>
</dbReference>
<dbReference type="SUPFAM" id="SSF50249">
    <property type="entry name" value="Nucleic acid-binding proteins"/>
    <property type="match status" value="11"/>
</dbReference>
<feature type="domain" description="S1 motif" evidence="11">
    <location>
        <begin position="552"/>
        <end position="627"/>
    </location>
</feature>
<evidence type="ECO:0000256" key="10">
    <source>
        <dbReference type="SAM" id="MobiDB-lite"/>
    </source>
</evidence>
<dbReference type="CDD" id="cd05697">
    <property type="entry name" value="S1_Rrp5_repeat_hs5"/>
    <property type="match status" value="1"/>
</dbReference>
<feature type="domain" description="S1 motif" evidence="11">
    <location>
        <begin position="1131"/>
        <end position="1200"/>
    </location>
</feature>
<feature type="region of interest" description="Disordered" evidence="10">
    <location>
        <begin position="1417"/>
        <end position="1465"/>
    </location>
</feature>
<dbReference type="FunFam" id="2.40.50.140:FF:000103">
    <property type="entry name" value="protein RRP5 homolog"/>
    <property type="match status" value="3"/>
</dbReference>
<dbReference type="GO" id="GO:0003723">
    <property type="term" value="F:RNA binding"/>
    <property type="evidence" value="ECO:0007669"/>
    <property type="project" value="TreeGrafter"/>
</dbReference>
<dbReference type="EMBL" id="CAVMBE010000018">
    <property type="protein sequence ID" value="CAK3974397.1"/>
    <property type="molecule type" value="Genomic_DNA"/>
</dbReference>
<dbReference type="FunFam" id="2.40.50.140:FF:000196">
    <property type="entry name" value="rRNA biogenesis protein RRP5"/>
    <property type="match status" value="1"/>
</dbReference>
<evidence type="ECO:0000256" key="9">
    <source>
        <dbReference type="ARBA" id="ARBA00076674"/>
    </source>
</evidence>
<dbReference type="InterPro" id="IPR048059">
    <property type="entry name" value="Rrp5_S1_rpt_hs1_sc1"/>
</dbReference>
<dbReference type="Pfam" id="PF23459">
    <property type="entry name" value="S1_RRP5"/>
    <property type="match status" value="3"/>
</dbReference>
<evidence type="ECO:0000256" key="3">
    <source>
        <dbReference type="ARBA" id="ARBA00022552"/>
    </source>
</evidence>
<dbReference type="InterPro" id="IPR003029">
    <property type="entry name" value="S1_domain"/>
</dbReference>
<feature type="region of interest" description="Disordered" evidence="10">
    <location>
        <begin position="110"/>
        <end position="136"/>
    </location>
</feature>
<feature type="domain" description="S1 motif" evidence="11">
    <location>
        <begin position="148"/>
        <end position="245"/>
    </location>
</feature>
<evidence type="ECO:0000256" key="7">
    <source>
        <dbReference type="ARBA" id="ARBA00055575"/>
    </source>
</evidence>
<feature type="region of interest" description="Disordered" evidence="10">
    <location>
        <begin position="1"/>
        <end position="75"/>
    </location>
</feature>
<feature type="compositionally biased region" description="Basic and acidic residues" evidence="10">
    <location>
        <begin position="8"/>
        <end position="42"/>
    </location>
</feature>
<accession>A0AAI9EA14</accession>
<reference evidence="13" key="1">
    <citation type="submission" date="2023-11" db="EMBL/GenBank/DDBJ databases">
        <authorList>
            <person name="Alioto T."/>
            <person name="Alioto T."/>
            <person name="Gomez Garrido J."/>
        </authorList>
    </citation>
    <scope>NUCLEOTIDE SEQUENCE</scope>
</reference>
<feature type="compositionally biased region" description="Basic and acidic residues" evidence="10">
    <location>
        <begin position="1496"/>
        <end position="1509"/>
    </location>
</feature>
<evidence type="ECO:0000256" key="2">
    <source>
        <dbReference type="ARBA" id="ARBA00022517"/>
    </source>
</evidence>
<keyword evidence="6" id="KW-0539">Nucleus</keyword>
<feature type="domain" description="S1 motif" evidence="11">
    <location>
        <begin position="1314"/>
        <end position="1386"/>
    </location>
</feature>
<protein>
    <recommendedName>
        <fullName evidence="8">rRNA biogenesis protein RRP5</fullName>
    </recommendedName>
    <alternativeName>
        <fullName evidence="9">Ribosomal RNA-processing protein 5</fullName>
    </alternativeName>
</protein>
<dbReference type="InterPro" id="IPR057301">
    <property type="entry name" value="Rrp5_OB_4th"/>
</dbReference>
<comment type="function">
    <text evidence="7">Involved in the biogenesis of rRNA. Required for the formation of 18S and 5.8S rRNA.</text>
</comment>
<evidence type="ECO:0000256" key="6">
    <source>
        <dbReference type="ARBA" id="ARBA00023242"/>
    </source>
</evidence>
<feature type="region of interest" description="Disordered" evidence="10">
    <location>
        <begin position="1478"/>
        <end position="1512"/>
    </location>
</feature>
<evidence type="ECO:0000256" key="4">
    <source>
        <dbReference type="ARBA" id="ARBA00022553"/>
    </source>
</evidence>
<comment type="caution">
    <text evidence="13">The sequence shown here is derived from an EMBL/GenBank/DDBJ whole genome shotgun (WGS) entry which is preliminary data.</text>
</comment>
<comment type="subcellular location">
    <subcellularLocation>
        <location evidence="1">Nucleus</location>
        <location evidence="1">Nucleolus</location>
    </subcellularLocation>
</comment>
<organism evidence="13 14">
    <name type="scientific">Lecanosticta acicola</name>
    <dbReference type="NCBI Taxonomy" id="111012"/>
    <lineage>
        <taxon>Eukaryota</taxon>
        <taxon>Fungi</taxon>
        <taxon>Dikarya</taxon>
        <taxon>Ascomycota</taxon>
        <taxon>Pezizomycotina</taxon>
        <taxon>Dothideomycetes</taxon>
        <taxon>Dothideomycetidae</taxon>
        <taxon>Mycosphaerellales</taxon>
        <taxon>Mycosphaerellaceae</taxon>
        <taxon>Lecanosticta</taxon>
    </lineage>
</organism>
<dbReference type="CDD" id="cd05702">
    <property type="entry name" value="S1_Rrp5_repeat_hs11_sc8"/>
    <property type="match status" value="1"/>
</dbReference>
<keyword evidence="4" id="KW-0597">Phosphoprotein</keyword>
<proteinExistence type="predicted"/>
<dbReference type="InterPro" id="IPR003107">
    <property type="entry name" value="HAT"/>
</dbReference>
<dbReference type="FunFam" id="2.40.50.140:FF:000279">
    <property type="entry name" value="rRNA biogenesis protein rrp5"/>
    <property type="match status" value="1"/>
</dbReference>
<dbReference type="InterPro" id="IPR011990">
    <property type="entry name" value="TPR-like_helical_dom_sf"/>
</dbReference>
<dbReference type="GO" id="GO:0032040">
    <property type="term" value="C:small-subunit processome"/>
    <property type="evidence" value="ECO:0007669"/>
    <property type="project" value="TreeGrafter"/>
</dbReference>
<dbReference type="InterPro" id="IPR055430">
    <property type="entry name" value="HAT_Syf1_CNRKL1_C"/>
</dbReference>
<evidence type="ECO:0000313" key="14">
    <source>
        <dbReference type="Proteomes" id="UP001296104"/>
    </source>
</evidence>
<sequence length="1796" mass="197066">MAATKRKAVTDDRPSKKVKESGKEPSGDNKSTGDKKAKKSQEADAQPKALKSILQQEERAFPRGGGSVLTPLEHKQIKLQAENDALLEEQGGEAKATEDDGELFDDDAAAQVKREKKRDSKSGRESSKKTLAPSPRVPGLSYKSLVVGSTVLGRVTAITGRDIALALPNNLTGYVPLTAISDRLNARIEKLLGDDNEDEAEDDEDIDLKQIFYIGQWLRAVVASMGTDSPETGGKSKKHIELSLVPGAVNGGLPDDSFVTNSTIQAAIRSIEDHGIIMDLGLADDSVKGFISKKELSPAYNLDQMHEGQVLLCLVTGKGGKVLKLSPDPNKFTVTAPGIKPPSVSDMPSVDAFLPGTAVDVLVTDNGRGLVGKVMGMLDLGADVVHSGAFDGEDLSKKFKIGSKVKARITYAIPQDDGSRRVGVSVLPHLLAMLPPHSKLPSNATAKLKSEVAELEQKLPQSTIIEDAKVVRVLSDRGLFLEFPEAQKAFAHISQISDERIDTISGSGPYKVDSTHKVRVLGYSAVDNLYYVALKQSILDQAFLGLEDLTVGEKVTGTIEKLMLGGAAGIKGLLVKLSESITGLVPEVHLSDTQLSHPERKFREGVSVRARILSVDLEKRQLRLTLKKSLVEDDAPVWKDHSILKPDMEGKGTIVNLLANGASVQFYGLVRAWLPVAEMSDTFVAKPDQHFHLGQTIKTRIVSVNPETGDMKVSCKDAGTMTTEQKQVWDDINGGLLVEGVVSEKTEQSISVNVSTAAGLDLKGAIRIGHLLDGSHSKAQKELKRLRIGQKLSNLIVLDKHVRSQTLILSKKDSLISEAKAGALIVSFADAKKGKKTHGFVRNITPDGVYVEFANGIVGLMPKNQIAPDQLGLPEFGLRKDQTVHLWISHLDPSQERFVLTMREKSAERENEASLKPTTEVPRTIGVRPGQVLQARIASVKATQVNVRLSDDIQGRVDVSEAFDSWEDIVNKAAPLQKFKPGDEIKVKVLGIHDARNHRFLPISHRQGKAPVLELSAKRSRVENGDESLLSLESVKPGSTQVAFVNNHGDSSSGSINCVWVNLSPNVRGRIALMDLSDDIGQLQNVESRFRIGCALQVTVKNVDTASNRLDLTARQTDSDKALTIQDLSPGMVLPGRVTKSSERFVTVQLSEHLSGVVPLAELSDDFDQTNPGSFRRHDIVRVCVLEVDQPNKKVYLSLRPSRALSSNLPVKDPQITSVAQLKAGDIVRGFVKQVADKGVFVSLGARADALVRIADLSDQYVKDWKSILQIDQLVRGRVVSVDPVSKHVQLSLKPSHLDENYTPPLTINDIKKDMQVTGKVRKVEDFGAFIDIDNTQPRLSGLCHKSEMAQRREVDPKKLYSPGDVVRAIVLKVNKADKKISLGLKASYFKDDDKDASDQENKDVDIDMDATGGAELELAPEDGSEEGGVDVEASDSGDEDTPADTMDVDDEPAPMPKSGLKTSGFDWNADSFDVDAGAASESEHEIMSKKKKKRNPEVKEDMTGDLDKCGPQSVDDFERQLLGQPNDSGLWIHYMSFQLGLSEIQKARDIAERALRTIHIRETEEKANVWIAWLNLEVEYGDDESVEDVFKRACEVQDPLEIHEKLVSIYIDSGKYDKAQGIYERILGKKEFRAAPQVWLNYATFLMDKLNTPDAARALLVKAMHSVPKPEHRLFVAKFGALEFRSPNGLPERGRTVFEELLAVHPGWSSGWDMFVDLERSRLASHKEPGQADKVRSLYERMAAKRMKKRRAKFLFKRWLEFEEGQKDAKQVERVKALAKDYVAKLQSAGDDGEE</sequence>
<feature type="domain" description="S1 motif" evidence="11">
    <location>
        <begin position="1225"/>
        <end position="1294"/>
    </location>
</feature>
<dbReference type="CDD" id="cd05706">
    <property type="entry name" value="S1_Rrp5_repeat_sc10"/>
    <property type="match status" value="1"/>
</dbReference>
<dbReference type="Proteomes" id="UP001296104">
    <property type="component" value="Unassembled WGS sequence"/>
</dbReference>
<feature type="compositionally biased region" description="Acidic residues" evidence="10">
    <location>
        <begin position="1419"/>
        <end position="1453"/>
    </location>
</feature>
<evidence type="ECO:0000259" key="12">
    <source>
        <dbReference type="PROSITE" id="PS50926"/>
    </source>
</evidence>
<feature type="domain" description="S1 motif" evidence="11">
    <location>
        <begin position="930"/>
        <end position="1006"/>
    </location>
</feature>
<keyword evidence="14" id="KW-1185">Reference proteome</keyword>
<dbReference type="Pfam" id="PF24685">
    <property type="entry name" value="OB_RRP5_4th"/>
    <property type="match status" value="1"/>
</dbReference>
<dbReference type="Gene3D" id="2.40.50.140">
    <property type="entry name" value="Nucleic acid-binding proteins"/>
    <property type="match status" value="11"/>
</dbReference>
<dbReference type="InterPro" id="IPR002792">
    <property type="entry name" value="TRAM_dom"/>
</dbReference>
<feature type="domain" description="S1 motif" evidence="11">
    <location>
        <begin position="647"/>
        <end position="716"/>
    </location>
</feature>
<feature type="domain" description="S1 motif" evidence="11">
    <location>
        <begin position="462"/>
        <end position="535"/>
    </location>
</feature>
<dbReference type="PANTHER" id="PTHR23270">
    <property type="entry name" value="PROGRAMMED CELL DEATH PROTEIN 11 PRE-RRNA PROCESSING PROTEIN RRP5"/>
    <property type="match status" value="1"/>
</dbReference>
<dbReference type="InterPro" id="IPR048058">
    <property type="entry name" value="Rrp5_S1_rpt_hs11_sc8"/>
</dbReference>
<evidence type="ECO:0000313" key="13">
    <source>
        <dbReference type="EMBL" id="CAK3974397.1"/>
    </source>
</evidence>
<feature type="domain" description="S1 motif" evidence="11">
    <location>
        <begin position="1033"/>
        <end position="1115"/>
    </location>
</feature>
<dbReference type="InterPro" id="IPR057302">
    <property type="entry name" value="Rrp5_S1"/>
</dbReference>
<name>A0AAI9EA14_9PEZI</name>
<dbReference type="PROSITE" id="PS50926">
    <property type="entry name" value="TRAM"/>
    <property type="match status" value="1"/>
</dbReference>
<feature type="domain" description="TRAM" evidence="12">
    <location>
        <begin position="352"/>
        <end position="423"/>
    </location>
</feature>
<feature type="domain" description="S1 motif" evidence="11">
    <location>
        <begin position="735"/>
        <end position="812"/>
    </location>
</feature>
<dbReference type="SMART" id="SM00316">
    <property type="entry name" value="S1"/>
    <property type="match status" value="12"/>
</dbReference>
<dbReference type="CDD" id="cd05693">
    <property type="entry name" value="S1_Rrp5_repeat_hs1_sc1"/>
    <property type="match status" value="1"/>
</dbReference>
<dbReference type="InterPro" id="IPR012340">
    <property type="entry name" value="NA-bd_OB-fold"/>
</dbReference>
<dbReference type="FunFam" id="2.40.50.140:FF:000155">
    <property type="entry name" value="rRNA biogenesis protein RRP5"/>
    <property type="match status" value="1"/>
</dbReference>
<feature type="domain" description="S1 motif" evidence="11">
    <location>
        <begin position="834"/>
        <end position="903"/>
    </location>
</feature>
<evidence type="ECO:0000256" key="5">
    <source>
        <dbReference type="ARBA" id="ARBA00022737"/>
    </source>
</evidence>
<gene>
    <name evidence="13" type="ORF">LECACI_7A003652</name>
</gene>
<evidence type="ECO:0000256" key="1">
    <source>
        <dbReference type="ARBA" id="ARBA00004604"/>
    </source>
</evidence>
<keyword evidence="2" id="KW-0690">Ribosome biogenesis</keyword>
<keyword evidence="3" id="KW-0698">rRNA processing</keyword>
<dbReference type="PANTHER" id="PTHR23270:SF10">
    <property type="entry name" value="PROTEIN RRP5 HOMOLOG"/>
    <property type="match status" value="1"/>
</dbReference>